<feature type="transmembrane region" description="Helical" evidence="1">
    <location>
        <begin position="279"/>
        <end position="301"/>
    </location>
</feature>
<keyword evidence="4" id="KW-1185">Reference proteome</keyword>
<dbReference type="Proteomes" id="UP000594759">
    <property type="component" value="Chromosome"/>
</dbReference>
<name>A0A7S9KZ72_9SPHI</name>
<proteinExistence type="predicted"/>
<dbReference type="AlphaFoldDB" id="A0A7S9KZ72"/>
<evidence type="ECO:0000313" key="3">
    <source>
        <dbReference type="EMBL" id="QPH39555.1"/>
    </source>
</evidence>
<dbReference type="Pfam" id="PF09995">
    <property type="entry name" value="MPAB_Lcp_cat"/>
    <property type="match status" value="1"/>
</dbReference>
<evidence type="ECO:0000256" key="1">
    <source>
        <dbReference type="SAM" id="Phobius"/>
    </source>
</evidence>
<sequence length="313" mass="36581">MEFVDKGSIVRKIWGSTDTVLFIFAGAAAEFSLNKAVDWLYYTGKLPKNPLERLFSTVGYAQKIVFSGFDEANAAIDQIAMIHKQVENARGTKIPDWAYRDVLFMLIDYSIRSFELLERKLNLNEKEEIFDTFYRVGNRMCIAGLPENFSAWKVMHQKQLEEDLICSIFSKDLFMQYKIHLGGLRFYLMHKIQARLVPKRVNELLNLGKSNLIVVILAAYKFCRFLRINKFLRNMILPAKYKAMIANLEVHKNLITISYRSQVFKKKRNPKRRSNSYRILFGVLNLSLLLAVVSALSVHPFRRSRKEKQRRCF</sequence>
<gene>
    <name evidence="3" type="ORF">IZT61_21365</name>
</gene>
<evidence type="ECO:0000259" key="2">
    <source>
        <dbReference type="Pfam" id="PF09995"/>
    </source>
</evidence>
<dbReference type="KEGG" id="pex:IZT61_21365"/>
<accession>A0A7S9KZ72</accession>
<protein>
    <submittedName>
        <fullName evidence="3">DUF2236 domain-containing protein</fullName>
    </submittedName>
</protein>
<evidence type="ECO:0000313" key="4">
    <source>
        <dbReference type="Proteomes" id="UP000594759"/>
    </source>
</evidence>
<dbReference type="InterPro" id="IPR018713">
    <property type="entry name" value="MPAB/Lcp_cat_dom"/>
</dbReference>
<keyword evidence="1" id="KW-0812">Transmembrane</keyword>
<feature type="domain" description="ER-bound oxygenase mpaB/mpaB'/Rubber oxygenase catalytic" evidence="2">
    <location>
        <begin position="44"/>
        <end position="208"/>
    </location>
</feature>
<dbReference type="GO" id="GO:0016491">
    <property type="term" value="F:oxidoreductase activity"/>
    <property type="evidence" value="ECO:0007669"/>
    <property type="project" value="InterPro"/>
</dbReference>
<dbReference type="EMBL" id="CP064939">
    <property type="protein sequence ID" value="QPH39555.1"/>
    <property type="molecule type" value="Genomic_DNA"/>
</dbReference>
<keyword evidence="1" id="KW-1133">Transmembrane helix</keyword>
<reference evidence="3 4" key="1">
    <citation type="submission" date="2020-11" db="EMBL/GenBank/DDBJ databases">
        <title>Pedobacter endophytica, an endophytic bacteria isolated form Carex pumila.</title>
        <authorList>
            <person name="Peng Y."/>
            <person name="Jiang L."/>
            <person name="Lee J."/>
        </authorList>
    </citation>
    <scope>NUCLEOTIDE SEQUENCE [LARGE SCALE GENOMIC DNA]</scope>
    <source>
        <strain evidence="3 4">JBR3-12</strain>
    </source>
</reference>
<organism evidence="3 4">
    <name type="scientific">Pedobacter endophyticus</name>
    <dbReference type="NCBI Taxonomy" id="2789740"/>
    <lineage>
        <taxon>Bacteria</taxon>
        <taxon>Pseudomonadati</taxon>
        <taxon>Bacteroidota</taxon>
        <taxon>Sphingobacteriia</taxon>
        <taxon>Sphingobacteriales</taxon>
        <taxon>Sphingobacteriaceae</taxon>
        <taxon>Pedobacter</taxon>
    </lineage>
</organism>
<dbReference type="RefSeq" id="WP_196099021.1">
    <property type="nucleotide sequence ID" value="NZ_CP064939.1"/>
</dbReference>
<keyword evidence="1" id="KW-0472">Membrane</keyword>